<reference evidence="1 2" key="2">
    <citation type="journal article" date="2022" name="Mol. Ecol. Resour.">
        <title>The genomes of chicory, endive, great burdock and yacon provide insights into Asteraceae paleo-polyploidization history and plant inulin production.</title>
        <authorList>
            <person name="Fan W."/>
            <person name="Wang S."/>
            <person name="Wang H."/>
            <person name="Wang A."/>
            <person name="Jiang F."/>
            <person name="Liu H."/>
            <person name="Zhao H."/>
            <person name="Xu D."/>
            <person name="Zhang Y."/>
        </authorList>
    </citation>
    <scope>NUCLEOTIDE SEQUENCE [LARGE SCALE GENOMIC DNA]</scope>
    <source>
        <strain evidence="2">cv. Punajuju</strain>
        <tissue evidence="1">Leaves</tissue>
    </source>
</reference>
<name>A0ACB9D3A8_CICIN</name>
<comment type="caution">
    <text evidence="1">The sequence shown here is derived from an EMBL/GenBank/DDBJ whole genome shotgun (WGS) entry which is preliminary data.</text>
</comment>
<protein>
    <submittedName>
        <fullName evidence="1">Uncharacterized protein</fullName>
    </submittedName>
</protein>
<proteinExistence type="predicted"/>
<gene>
    <name evidence="1" type="ORF">L2E82_31428</name>
</gene>
<evidence type="ECO:0000313" key="2">
    <source>
        <dbReference type="Proteomes" id="UP001055811"/>
    </source>
</evidence>
<keyword evidence="2" id="KW-1185">Reference proteome</keyword>
<reference evidence="2" key="1">
    <citation type="journal article" date="2022" name="Mol. Ecol. Resour.">
        <title>The genomes of chicory, endive, great burdock and yacon provide insights into Asteraceae palaeo-polyploidization history and plant inulin production.</title>
        <authorList>
            <person name="Fan W."/>
            <person name="Wang S."/>
            <person name="Wang H."/>
            <person name="Wang A."/>
            <person name="Jiang F."/>
            <person name="Liu H."/>
            <person name="Zhao H."/>
            <person name="Xu D."/>
            <person name="Zhang Y."/>
        </authorList>
    </citation>
    <scope>NUCLEOTIDE SEQUENCE [LARGE SCALE GENOMIC DNA]</scope>
    <source>
        <strain evidence="2">cv. Punajuju</strain>
    </source>
</reference>
<accession>A0ACB9D3A8</accession>
<evidence type="ECO:0000313" key="1">
    <source>
        <dbReference type="EMBL" id="KAI3740953.1"/>
    </source>
</evidence>
<organism evidence="1 2">
    <name type="scientific">Cichorium intybus</name>
    <name type="common">Chicory</name>
    <dbReference type="NCBI Taxonomy" id="13427"/>
    <lineage>
        <taxon>Eukaryota</taxon>
        <taxon>Viridiplantae</taxon>
        <taxon>Streptophyta</taxon>
        <taxon>Embryophyta</taxon>
        <taxon>Tracheophyta</taxon>
        <taxon>Spermatophyta</taxon>
        <taxon>Magnoliopsida</taxon>
        <taxon>eudicotyledons</taxon>
        <taxon>Gunneridae</taxon>
        <taxon>Pentapetalae</taxon>
        <taxon>asterids</taxon>
        <taxon>campanulids</taxon>
        <taxon>Asterales</taxon>
        <taxon>Asteraceae</taxon>
        <taxon>Cichorioideae</taxon>
        <taxon>Cichorieae</taxon>
        <taxon>Cichoriinae</taxon>
        <taxon>Cichorium</taxon>
    </lineage>
</organism>
<sequence length="172" mass="18736">MAIVLRYVDSLGIVKERFIAAVHVKDTSSLTRKNAIDDVLTSHKLSITQIRGQGYDGASNMRGAFNGLKALILQENNSAHYVHCFAHQLQLVIVAVAKKHKGVKDFFEQIALVVNVVCASCKRKDILQEKARESVQKAIGKVSLNPASAPAWQARHGKGGRAVFGEGHSPQP</sequence>
<dbReference type="Proteomes" id="UP001055811">
    <property type="component" value="Linkage Group LG05"/>
</dbReference>
<dbReference type="EMBL" id="CM042013">
    <property type="protein sequence ID" value="KAI3740953.1"/>
    <property type="molecule type" value="Genomic_DNA"/>
</dbReference>